<evidence type="ECO:0000256" key="2">
    <source>
        <dbReference type="SAM" id="Phobius"/>
    </source>
</evidence>
<dbReference type="Proteomes" id="UP001219568">
    <property type="component" value="Unassembled WGS sequence"/>
</dbReference>
<keyword evidence="2" id="KW-0812">Transmembrane</keyword>
<feature type="compositionally biased region" description="Low complexity" evidence="1">
    <location>
        <begin position="19"/>
        <end position="30"/>
    </location>
</feature>
<sequence>MRQAGSVPADLSQIPEGCPSASSSPSASTSISGQPLPSYLVDDNFPGGELDSSILLTGIPFLLPESQKLIQARTGRTISSDKLSLVRPPWEKEQGQSSIYPFINTSRQNFCELPDWRLVRLYFDAYRNSVMQRIFPVIDTDLFEETMIAAYSQPQSYFGQGQARSRICILAFLAFAASLPLVDIHLEDDSSFLMKHESLASKSQILLAEVVHEPPDMDVVQTVTMLARLFFSLISYLTLCGQY</sequence>
<name>A0AAD6I0U5_PENCN</name>
<protein>
    <recommendedName>
        <fullName evidence="5">Transcription factor domain-containing protein</fullName>
    </recommendedName>
</protein>
<organism evidence="3 4">
    <name type="scientific">Penicillium canescens</name>
    <dbReference type="NCBI Taxonomy" id="5083"/>
    <lineage>
        <taxon>Eukaryota</taxon>
        <taxon>Fungi</taxon>
        <taxon>Dikarya</taxon>
        <taxon>Ascomycota</taxon>
        <taxon>Pezizomycotina</taxon>
        <taxon>Eurotiomycetes</taxon>
        <taxon>Eurotiomycetidae</taxon>
        <taxon>Eurotiales</taxon>
        <taxon>Aspergillaceae</taxon>
        <taxon>Penicillium</taxon>
    </lineage>
</organism>
<reference evidence="3" key="2">
    <citation type="submission" date="2023-01" db="EMBL/GenBank/DDBJ databases">
        <authorList>
            <person name="Petersen C."/>
        </authorList>
    </citation>
    <scope>NUCLEOTIDE SEQUENCE</scope>
    <source>
        <strain evidence="3">IBT 15450</strain>
    </source>
</reference>
<feature type="region of interest" description="Disordered" evidence="1">
    <location>
        <begin position="1"/>
        <end position="30"/>
    </location>
</feature>
<accession>A0AAD6I0U5</accession>
<reference evidence="3" key="1">
    <citation type="journal article" date="2023" name="IMA Fungus">
        <title>Comparative genomic study of the Penicillium genus elucidates a diverse pangenome and 15 lateral gene transfer events.</title>
        <authorList>
            <person name="Petersen C."/>
            <person name="Sorensen T."/>
            <person name="Nielsen M.R."/>
            <person name="Sondergaard T.E."/>
            <person name="Sorensen J.L."/>
            <person name="Fitzpatrick D.A."/>
            <person name="Frisvad J.C."/>
            <person name="Nielsen K.L."/>
        </authorList>
    </citation>
    <scope>NUCLEOTIDE SEQUENCE</scope>
    <source>
        <strain evidence="3">IBT 15450</strain>
    </source>
</reference>
<keyword evidence="2" id="KW-0472">Membrane</keyword>
<evidence type="ECO:0000313" key="3">
    <source>
        <dbReference type="EMBL" id="KAJ6023398.1"/>
    </source>
</evidence>
<keyword evidence="2" id="KW-1133">Transmembrane helix</keyword>
<dbReference type="EMBL" id="JAQJZL010000016">
    <property type="protein sequence ID" value="KAJ6023398.1"/>
    <property type="molecule type" value="Genomic_DNA"/>
</dbReference>
<dbReference type="CDD" id="cd12148">
    <property type="entry name" value="fungal_TF_MHR"/>
    <property type="match status" value="1"/>
</dbReference>
<feature type="transmembrane region" description="Helical" evidence="2">
    <location>
        <begin position="219"/>
        <end position="239"/>
    </location>
</feature>
<evidence type="ECO:0008006" key="5">
    <source>
        <dbReference type="Google" id="ProtNLM"/>
    </source>
</evidence>
<feature type="transmembrane region" description="Helical" evidence="2">
    <location>
        <begin position="167"/>
        <end position="186"/>
    </location>
</feature>
<dbReference type="AlphaFoldDB" id="A0AAD6I0U5"/>
<proteinExistence type="predicted"/>
<keyword evidence="4" id="KW-1185">Reference proteome</keyword>
<gene>
    <name evidence="3" type="ORF">N7460_013793</name>
</gene>
<comment type="caution">
    <text evidence="3">The sequence shown here is derived from an EMBL/GenBank/DDBJ whole genome shotgun (WGS) entry which is preliminary data.</text>
</comment>
<evidence type="ECO:0000313" key="4">
    <source>
        <dbReference type="Proteomes" id="UP001219568"/>
    </source>
</evidence>
<evidence type="ECO:0000256" key="1">
    <source>
        <dbReference type="SAM" id="MobiDB-lite"/>
    </source>
</evidence>